<dbReference type="InterPro" id="IPR002491">
    <property type="entry name" value="ABC_transptr_periplasmic_BD"/>
</dbReference>
<dbReference type="InterPro" id="IPR009057">
    <property type="entry name" value="Homeodomain-like_sf"/>
</dbReference>
<evidence type="ECO:0000259" key="7">
    <source>
        <dbReference type="PROSITE" id="PS50983"/>
    </source>
</evidence>
<evidence type="ECO:0000256" key="3">
    <source>
        <dbReference type="ARBA" id="ARBA00023125"/>
    </source>
</evidence>
<dbReference type="InterPro" id="IPR050204">
    <property type="entry name" value="AraC_XylS_family_regulators"/>
</dbReference>
<dbReference type="InterPro" id="IPR018062">
    <property type="entry name" value="HTH_AraC-typ_CS"/>
</dbReference>
<dbReference type="GO" id="GO:0043565">
    <property type="term" value="F:sequence-specific DNA binding"/>
    <property type="evidence" value="ECO:0007669"/>
    <property type="project" value="InterPro"/>
</dbReference>
<dbReference type="SMART" id="SM00342">
    <property type="entry name" value="HTH_ARAC"/>
    <property type="match status" value="1"/>
</dbReference>
<name>A0A4Y6UQX9_SACBS</name>
<dbReference type="PRINTS" id="PR00032">
    <property type="entry name" value="HTHARAC"/>
</dbReference>
<evidence type="ECO:0000256" key="1">
    <source>
        <dbReference type="ARBA" id="ARBA00022490"/>
    </source>
</evidence>
<evidence type="ECO:0000256" key="2">
    <source>
        <dbReference type="ARBA" id="ARBA00023015"/>
    </source>
</evidence>
<dbReference type="GO" id="GO:0003700">
    <property type="term" value="F:DNA-binding transcription factor activity"/>
    <property type="evidence" value="ECO:0007669"/>
    <property type="project" value="InterPro"/>
</dbReference>
<dbReference type="RefSeq" id="WP_141446415.1">
    <property type="nucleotide sequence ID" value="NZ_CP041217.1"/>
</dbReference>
<keyword evidence="4" id="KW-0010">Activator</keyword>
<dbReference type="SUPFAM" id="SSF51215">
    <property type="entry name" value="Regulatory protein AraC"/>
    <property type="match status" value="1"/>
</dbReference>
<dbReference type="PANTHER" id="PTHR46796:SF13">
    <property type="entry name" value="HTH-TYPE TRANSCRIPTIONAL ACTIVATOR RHAS"/>
    <property type="match status" value="1"/>
</dbReference>
<dbReference type="InterPro" id="IPR003313">
    <property type="entry name" value="AraC-bd"/>
</dbReference>
<dbReference type="Pfam" id="PF12833">
    <property type="entry name" value="HTH_18"/>
    <property type="match status" value="1"/>
</dbReference>
<dbReference type="PROSITE" id="PS00041">
    <property type="entry name" value="HTH_ARAC_FAMILY_1"/>
    <property type="match status" value="1"/>
</dbReference>
<keyword evidence="3" id="KW-0238">DNA-binding</keyword>
<keyword evidence="2" id="KW-0805">Transcription regulation</keyword>
<sequence>MTSQLNEAQRMYLLSWASKRKLPRSGRSGQIRISAYLLGFVIEGEGVILLDGVLHKIKPFQLYLLVPGMVLDIPEGSGSFDYYVVRFEPMRLSRSSGRCEGELLPMLLGPLSPGLLPVHRPQSMLQAFERLHESGRREAARHSFSGRLQLEQLLHELMRSDPPAAAVDERVQRSLAYMNLHYKQKLSIEQLAETAGEMSGPAFSRLFRHETGTTPIEYLNRVRMEHGKRMLNGKDARVKEVAAEVGFRSEFYFSRMFQRRVGVSPSLYMKRGTLKVAVASSLSLHDHLTSIEIEPVCTVDLFRYPGQSDDEYAGRLADQLKRLREAKPDLIVADEYHAEFEEEFKRTAAPVFLDFSVWDWKRNFEQIAELVGREREASEMLTRLYIQAEITGRELRRALGSERLTMLQVNHRTVGIQGRANHPLNELVYGELALKPCTQTPREVWRLEMPPEALPVLEAEHLFIHQHHVLAGSADRYRELTGTSAWSAAEAVKQGNVYDIPNWFAMSWTPLGRQRIMNELRRTLGRADDAR</sequence>
<dbReference type="KEGG" id="saca:FFV09_03620"/>
<dbReference type="EMBL" id="CP041217">
    <property type="protein sequence ID" value="QDH20029.1"/>
    <property type="molecule type" value="Genomic_DNA"/>
</dbReference>
<protein>
    <submittedName>
        <fullName evidence="8">AraC family transcriptional regulator</fullName>
    </submittedName>
</protein>
<gene>
    <name evidence="8" type="ORF">FFV09_03620</name>
</gene>
<dbReference type="OrthoDB" id="9807321at2"/>
<evidence type="ECO:0000256" key="4">
    <source>
        <dbReference type="ARBA" id="ARBA00023159"/>
    </source>
</evidence>
<evidence type="ECO:0000313" key="9">
    <source>
        <dbReference type="Proteomes" id="UP000316968"/>
    </source>
</evidence>
<feature type="domain" description="HTH araC/xylS-type" evidence="6">
    <location>
        <begin position="172"/>
        <end position="271"/>
    </location>
</feature>
<evidence type="ECO:0000313" key="8">
    <source>
        <dbReference type="EMBL" id="QDH20029.1"/>
    </source>
</evidence>
<dbReference type="Proteomes" id="UP000316968">
    <property type="component" value="Chromosome"/>
</dbReference>
<evidence type="ECO:0000259" key="6">
    <source>
        <dbReference type="PROSITE" id="PS01124"/>
    </source>
</evidence>
<reference evidence="8 9" key="1">
    <citation type="submission" date="2019-06" db="EMBL/GenBank/DDBJ databases">
        <title>Saccharibacillus brassicae sp. nov., an endophytic bacterium isolated from Chinese cabbage seeds (Brassica pekinensis).</title>
        <authorList>
            <person name="Jiang L."/>
            <person name="Lee J."/>
            <person name="Kim S.W."/>
        </authorList>
    </citation>
    <scope>NUCLEOTIDE SEQUENCE [LARGE SCALE GENOMIC DNA]</scope>
    <source>
        <strain evidence="9">KCTC 43072 / ATSA2</strain>
    </source>
</reference>
<dbReference type="Gene3D" id="3.40.50.1980">
    <property type="entry name" value="Nitrogenase molybdenum iron protein domain"/>
    <property type="match status" value="2"/>
</dbReference>
<organism evidence="8 9">
    <name type="scientific">Saccharibacillus brassicae</name>
    <dbReference type="NCBI Taxonomy" id="2583377"/>
    <lineage>
        <taxon>Bacteria</taxon>
        <taxon>Bacillati</taxon>
        <taxon>Bacillota</taxon>
        <taxon>Bacilli</taxon>
        <taxon>Bacillales</taxon>
        <taxon>Paenibacillaceae</taxon>
        <taxon>Saccharibacillus</taxon>
    </lineage>
</organism>
<keyword evidence="9" id="KW-1185">Reference proteome</keyword>
<dbReference type="Pfam" id="PF01497">
    <property type="entry name" value="Peripla_BP_2"/>
    <property type="match status" value="1"/>
</dbReference>
<dbReference type="InterPro" id="IPR020449">
    <property type="entry name" value="Tscrpt_reg_AraC-type_HTH"/>
</dbReference>
<dbReference type="PANTHER" id="PTHR46796">
    <property type="entry name" value="HTH-TYPE TRANSCRIPTIONAL ACTIVATOR RHAS-RELATED"/>
    <property type="match status" value="1"/>
</dbReference>
<keyword evidence="1" id="KW-0963">Cytoplasm</keyword>
<keyword evidence="5" id="KW-0804">Transcription</keyword>
<dbReference type="InterPro" id="IPR018060">
    <property type="entry name" value="HTH_AraC"/>
</dbReference>
<dbReference type="Pfam" id="PF02311">
    <property type="entry name" value="AraC_binding"/>
    <property type="match status" value="1"/>
</dbReference>
<evidence type="ECO:0000256" key="5">
    <source>
        <dbReference type="ARBA" id="ARBA00023163"/>
    </source>
</evidence>
<dbReference type="Gene3D" id="1.10.10.60">
    <property type="entry name" value="Homeodomain-like"/>
    <property type="match status" value="2"/>
</dbReference>
<dbReference type="SUPFAM" id="SSF53807">
    <property type="entry name" value="Helical backbone' metal receptor"/>
    <property type="match status" value="1"/>
</dbReference>
<dbReference type="PROSITE" id="PS50983">
    <property type="entry name" value="FE_B12_PBP"/>
    <property type="match status" value="1"/>
</dbReference>
<feature type="domain" description="Fe/B12 periplasmic-binding" evidence="7">
    <location>
        <begin position="276"/>
        <end position="528"/>
    </location>
</feature>
<dbReference type="AlphaFoldDB" id="A0A4Y6UQX9"/>
<dbReference type="SUPFAM" id="SSF46689">
    <property type="entry name" value="Homeodomain-like"/>
    <property type="match status" value="2"/>
</dbReference>
<proteinExistence type="predicted"/>
<dbReference type="InterPro" id="IPR037923">
    <property type="entry name" value="HTH-like"/>
</dbReference>
<accession>A0A4Y6UQX9</accession>
<dbReference type="PROSITE" id="PS01124">
    <property type="entry name" value="HTH_ARAC_FAMILY_2"/>
    <property type="match status" value="1"/>
</dbReference>